<dbReference type="Proteomes" id="UP000823401">
    <property type="component" value="Unassembled WGS sequence"/>
</dbReference>
<dbReference type="InterPro" id="IPR008551">
    <property type="entry name" value="TANGO2"/>
</dbReference>
<evidence type="ECO:0000313" key="1">
    <source>
        <dbReference type="EMBL" id="MBG9977682.1"/>
    </source>
</evidence>
<dbReference type="EMBL" id="JACCEL010000004">
    <property type="protein sequence ID" value="MBG9977682.1"/>
    <property type="molecule type" value="Genomic_DNA"/>
</dbReference>
<name>A0ABS0LI06_9LACT</name>
<dbReference type="PANTHER" id="PTHR17985:SF8">
    <property type="entry name" value="TRANSPORT AND GOLGI ORGANIZATION PROTEIN 2 HOMOLOG"/>
    <property type="match status" value="1"/>
</dbReference>
<dbReference type="PANTHER" id="PTHR17985">
    <property type="entry name" value="SER/THR-RICH PROTEIN T10 IN DGCR REGION"/>
    <property type="match status" value="1"/>
</dbReference>
<reference evidence="1 2" key="1">
    <citation type="submission" date="2020-07" db="EMBL/GenBank/DDBJ databases">
        <title>Facklamia lactis sp. nov., isolated from raw milk.</title>
        <authorList>
            <person name="Doll E.V."/>
            <person name="Huptas C."/>
            <person name="Staib L."/>
            <person name="Wenning M."/>
            <person name="Scherer S."/>
        </authorList>
    </citation>
    <scope>NUCLEOTIDE SEQUENCE [LARGE SCALE GENOMIC DNA]</scope>
    <source>
        <strain evidence="1 2">DSM 104272</strain>
    </source>
</reference>
<proteinExistence type="predicted"/>
<evidence type="ECO:0000313" key="2">
    <source>
        <dbReference type="Proteomes" id="UP000823401"/>
    </source>
</evidence>
<keyword evidence="2" id="KW-1185">Reference proteome</keyword>
<comment type="caution">
    <text evidence="1">The sequence shown here is derived from an EMBL/GenBank/DDBJ whole genome shotgun (WGS) entry which is preliminary data.</text>
</comment>
<dbReference type="Pfam" id="PF05742">
    <property type="entry name" value="TANGO2"/>
    <property type="match status" value="1"/>
</dbReference>
<sequence>MCLITFNKDADRPYPFVLIANRDESYHRESKEIHFWEDEPNIIGGRDMKAGGTWLAMTKTGRFAALTNQPFTKHEPVELTSRGELISNFLKGEMTAIEYAKELRTNRLNYDGYNLLFGTLDDLYLYDNVSDALTPLSDGIHSVSNTKDDLSKYRQSHSESDLTQMIEANQAPSVDQMIKSFQDKTPNPDFKHYPEHLDKEYARQSSSIFLNGNQEFGTVSTTAIVVDKEGKVQMKEVRYSPKEITQVTEETFQLESE</sequence>
<protein>
    <submittedName>
        <fullName evidence="1">NRDE family protein</fullName>
    </submittedName>
</protein>
<organism evidence="1 2">
    <name type="scientific">Ruoffia tabacinasalis</name>
    <dbReference type="NCBI Taxonomy" id="87458"/>
    <lineage>
        <taxon>Bacteria</taxon>
        <taxon>Bacillati</taxon>
        <taxon>Bacillota</taxon>
        <taxon>Bacilli</taxon>
        <taxon>Lactobacillales</taxon>
        <taxon>Aerococcaceae</taxon>
        <taxon>Ruoffia</taxon>
    </lineage>
</organism>
<gene>
    <name evidence="1" type="ORF">HYQ42_02685</name>
</gene>
<accession>A0ABS0LI06</accession>
<dbReference type="RefSeq" id="WP_197103849.1">
    <property type="nucleotide sequence ID" value="NZ_JACCEL010000004.1"/>
</dbReference>